<protein>
    <submittedName>
        <fullName evidence="3">Uncharacterized protein</fullName>
    </submittedName>
</protein>
<sequence length="101" mass="10270">MGGWQQSPSSGPPASGPPQGPQQQQLSVVTTVWGVATTTQSGPLAHSSFGANTSTTIAPMPYAQGTAPQSGYPANGPVPPSKPPYQPQSINPRQSGPGYNK</sequence>
<dbReference type="Proteomes" id="UP000499080">
    <property type="component" value="Unassembled WGS sequence"/>
</dbReference>
<organism evidence="3 4">
    <name type="scientific">Araneus ventricosus</name>
    <name type="common">Orbweaver spider</name>
    <name type="synonym">Epeira ventricosa</name>
    <dbReference type="NCBI Taxonomy" id="182803"/>
    <lineage>
        <taxon>Eukaryota</taxon>
        <taxon>Metazoa</taxon>
        <taxon>Ecdysozoa</taxon>
        <taxon>Arthropoda</taxon>
        <taxon>Chelicerata</taxon>
        <taxon>Arachnida</taxon>
        <taxon>Araneae</taxon>
        <taxon>Araneomorphae</taxon>
        <taxon>Entelegynae</taxon>
        <taxon>Araneoidea</taxon>
        <taxon>Araneidae</taxon>
        <taxon>Araneus</taxon>
    </lineage>
</organism>
<keyword evidence="4" id="KW-1185">Reference proteome</keyword>
<comment type="caution">
    <text evidence="3">The sequence shown here is derived from an EMBL/GenBank/DDBJ whole genome shotgun (WGS) entry which is preliminary data.</text>
</comment>
<feature type="compositionally biased region" description="Pro residues" evidence="1">
    <location>
        <begin position="10"/>
        <end position="20"/>
    </location>
</feature>
<dbReference type="AlphaFoldDB" id="A0A4Y2D5X8"/>
<evidence type="ECO:0000256" key="1">
    <source>
        <dbReference type="SAM" id="MobiDB-lite"/>
    </source>
</evidence>
<name>A0A4Y2D5X8_ARAVE</name>
<dbReference type="EMBL" id="BGPR01088635">
    <property type="protein sequence ID" value="GBM12078.1"/>
    <property type="molecule type" value="Genomic_DNA"/>
</dbReference>
<evidence type="ECO:0000313" key="3">
    <source>
        <dbReference type="EMBL" id="GBM12113.1"/>
    </source>
</evidence>
<feature type="compositionally biased region" description="Low complexity" evidence="1">
    <location>
        <begin position="21"/>
        <end position="39"/>
    </location>
</feature>
<feature type="compositionally biased region" description="Pro residues" evidence="1">
    <location>
        <begin position="76"/>
        <end position="86"/>
    </location>
</feature>
<gene>
    <name evidence="3" type="ORF">AVEN_215485_1</name>
    <name evidence="2" type="ORF">AVEN_252655_1</name>
</gene>
<dbReference type="EMBL" id="BGPR01088647">
    <property type="protein sequence ID" value="GBM12113.1"/>
    <property type="molecule type" value="Genomic_DNA"/>
</dbReference>
<accession>A0A4Y2D5X8</accession>
<reference evidence="3 4" key="1">
    <citation type="journal article" date="2019" name="Sci. Rep.">
        <title>Orb-weaving spider Araneus ventricosus genome elucidates the spidroin gene catalogue.</title>
        <authorList>
            <person name="Kono N."/>
            <person name="Nakamura H."/>
            <person name="Ohtoshi R."/>
            <person name="Moran D.A.P."/>
            <person name="Shinohara A."/>
            <person name="Yoshida Y."/>
            <person name="Fujiwara M."/>
            <person name="Mori M."/>
            <person name="Tomita M."/>
            <person name="Arakawa K."/>
        </authorList>
    </citation>
    <scope>NUCLEOTIDE SEQUENCE [LARGE SCALE GENOMIC DNA]</scope>
</reference>
<proteinExistence type="predicted"/>
<evidence type="ECO:0000313" key="4">
    <source>
        <dbReference type="Proteomes" id="UP000499080"/>
    </source>
</evidence>
<evidence type="ECO:0000313" key="2">
    <source>
        <dbReference type="EMBL" id="GBM12078.1"/>
    </source>
</evidence>
<feature type="region of interest" description="Disordered" evidence="1">
    <location>
        <begin position="1"/>
        <end position="101"/>
    </location>
</feature>